<keyword evidence="2" id="KW-1185">Reference proteome</keyword>
<accession>A0ACC6SCJ0</accession>
<organism evidence="1 2">
    <name type="scientific">Robertmurraya yapensis</name>
    <name type="common">ex Hitch et al 2024</name>
    <dbReference type="NCBI Taxonomy" id="3133160"/>
    <lineage>
        <taxon>Bacteria</taxon>
        <taxon>Bacillati</taxon>
        <taxon>Bacillota</taxon>
        <taxon>Bacilli</taxon>
        <taxon>Bacillales</taxon>
        <taxon>Bacillaceae</taxon>
        <taxon>Robertmurraya</taxon>
    </lineage>
</organism>
<evidence type="ECO:0000313" key="1">
    <source>
        <dbReference type="EMBL" id="MEQ2527587.1"/>
    </source>
</evidence>
<reference evidence="1" key="1">
    <citation type="submission" date="2024-03" db="EMBL/GenBank/DDBJ databases">
        <title>Human intestinal bacterial collection.</title>
        <authorList>
            <person name="Pauvert C."/>
            <person name="Hitch T.C.A."/>
            <person name="Clavel T."/>
        </authorList>
    </citation>
    <scope>NUCLEOTIDE SEQUENCE</scope>
    <source>
        <strain evidence="1">CLA-AA-H227</strain>
    </source>
</reference>
<proteinExistence type="predicted"/>
<name>A0ACC6SCJ0_9BACI</name>
<protein>
    <submittedName>
        <fullName evidence="1">Uncharacterized protein</fullName>
    </submittedName>
</protein>
<comment type="caution">
    <text evidence="1">The sequence shown here is derived from an EMBL/GenBank/DDBJ whole genome shotgun (WGS) entry which is preliminary data.</text>
</comment>
<dbReference type="EMBL" id="JBBMEW010000010">
    <property type="protein sequence ID" value="MEQ2527587.1"/>
    <property type="molecule type" value="Genomic_DNA"/>
</dbReference>
<evidence type="ECO:0000313" key="2">
    <source>
        <dbReference type="Proteomes" id="UP001439875"/>
    </source>
</evidence>
<dbReference type="Proteomes" id="UP001439875">
    <property type="component" value="Unassembled WGS sequence"/>
</dbReference>
<sequence>MCLRSNRRDYALDIVKTIGKDEISPEEAESLLDEGRKFFEHADKAVQKFLEKYGIK</sequence>
<gene>
    <name evidence="1" type="ORF">WMO40_12815</name>
</gene>